<evidence type="ECO:0000259" key="1">
    <source>
        <dbReference type="Pfam" id="PF07992"/>
    </source>
</evidence>
<sequence length="399" mass="44187">MDFTHHAKVAIIGAGSAGVSIAARLIRSAPHLKDQIVIIDPSSKHYYQPLWTLVGGGAAKLEDSVREQADFIPDGVNWIQDAVTEIRPDDNRLLTRSSGAIAYDYLVVAAGLQIYWDKVPGLKESIGKNGVCSNYSPEYVQSTWDNIRNFKGGTAIFTQPSTQVKCGGAPQKIMYLADDYFRKSGVRAKSRVVFASGLPNIFAVKRYADTLDQVVERKKIDTKFRVELIGIDGEGRKATFQNLDTKETLSLHYDMIHVTPPMGPFPFIASSPLADKDGWVDVDKHTLQHNKYPNVFGAGDCSNLPTSKTGAAIRKQAPTVAANLLSLMNGKEPKAHYDGYTSCPLVTGYNKLVLAEFDYDKNPAESFPIDQSQERVSMYLMKRNLLPIMYWNGMLRGLM</sequence>
<dbReference type="PRINTS" id="PR00469">
    <property type="entry name" value="PNDRDTASEII"/>
</dbReference>
<protein>
    <submittedName>
        <fullName evidence="2">NAD(P)/FAD-dependent oxidoreductase</fullName>
    </submittedName>
</protein>
<dbReference type="Gene3D" id="3.50.50.60">
    <property type="entry name" value="FAD/NAD(P)-binding domain"/>
    <property type="match status" value="2"/>
</dbReference>
<dbReference type="PANTHER" id="PTHR10632:SF2">
    <property type="entry name" value="SULFIDE:QUINONE OXIDOREDUCTASE, MITOCHONDRIAL"/>
    <property type="match status" value="1"/>
</dbReference>
<dbReference type="InterPro" id="IPR036188">
    <property type="entry name" value="FAD/NAD-bd_sf"/>
</dbReference>
<dbReference type="EMBL" id="JACXZA010000003">
    <property type="protein sequence ID" value="MBD3919739.1"/>
    <property type="molecule type" value="Genomic_DNA"/>
</dbReference>
<keyword evidence="3" id="KW-1185">Reference proteome</keyword>
<proteinExistence type="predicted"/>
<feature type="domain" description="FAD/NAD(P)-binding" evidence="1">
    <location>
        <begin position="8"/>
        <end position="128"/>
    </location>
</feature>
<name>A0ABR8MYY0_9BACL</name>
<dbReference type="PANTHER" id="PTHR10632">
    <property type="entry name" value="SULFIDE:QUINONE OXIDOREDUCTASE"/>
    <property type="match status" value="1"/>
</dbReference>
<dbReference type="SUPFAM" id="SSF51905">
    <property type="entry name" value="FAD/NAD(P)-binding domain"/>
    <property type="match status" value="1"/>
</dbReference>
<reference evidence="2 3" key="1">
    <citation type="submission" date="2020-09" db="EMBL/GenBank/DDBJ databases">
        <title>Paenibacillus sp. strain PR3 16S rRNA gene Genome sequencing and assembly.</title>
        <authorList>
            <person name="Kim J."/>
        </authorList>
    </citation>
    <scope>NUCLEOTIDE SEQUENCE [LARGE SCALE GENOMIC DNA]</scope>
    <source>
        <strain evidence="2 3">PR3</strain>
    </source>
</reference>
<dbReference type="Proteomes" id="UP000609346">
    <property type="component" value="Unassembled WGS sequence"/>
</dbReference>
<comment type="caution">
    <text evidence="2">The sequence shown here is derived from an EMBL/GenBank/DDBJ whole genome shotgun (WGS) entry which is preliminary data.</text>
</comment>
<evidence type="ECO:0000313" key="3">
    <source>
        <dbReference type="Proteomes" id="UP000609346"/>
    </source>
</evidence>
<evidence type="ECO:0000313" key="2">
    <source>
        <dbReference type="EMBL" id="MBD3919739.1"/>
    </source>
</evidence>
<dbReference type="InterPro" id="IPR023753">
    <property type="entry name" value="FAD/NAD-binding_dom"/>
</dbReference>
<gene>
    <name evidence="2" type="ORF">H8B09_13320</name>
</gene>
<dbReference type="InterPro" id="IPR015904">
    <property type="entry name" value="Sulphide_quinone_reductase"/>
</dbReference>
<accession>A0ABR8MYY0</accession>
<organism evidence="2 3">
    <name type="scientific">Paenibacillus terricola</name>
    <dbReference type="NCBI Taxonomy" id="2763503"/>
    <lineage>
        <taxon>Bacteria</taxon>
        <taxon>Bacillati</taxon>
        <taxon>Bacillota</taxon>
        <taxon>Bacilli</taxon>
        <taxon>Bacillales</taxon>
        <taxon>Paenibacillaceae</taxon>
        <taxon>Paenibacillus</taxon>
    </lineage>
</organism>
<dbReference type="RefSeq" id="WP_191204032.1">
    <property type="nucleotide sequence ID" value="NZ_JACXZA010000003.1"/>
</dbReference>
<dbReference type="Pfam" id="PF07992">
    <property type="entry name" value="Pyr_redox_2"/>
    <property type="match status" value="1"/>
</dbReference>